<organism evidence="3">
    <name type="scientific">mine drainage metagenome</name>
    <dbReference type="NCBI Taxonomy" id="410659"/>
    <lineage>
        <taxon>unclassified sequences</taxon>
        <taxon>metagenomes</taxon>
        <taxon>ecological metagenomes</taxon>
    </lineage>
</organism>
<protein>
    <submittedName>
        <fullName evidence="3">IS66 family element, transposase</fullName>
    </submittedName>
</protein>
<proteinExistence type="predicted"/>
<evidence type="ECO:0000256" key="1">
    <source>
        <dbReference type="SAM" id="MobiDB-lite"/>
    </source>
</evidence>
<dbReference type="Pfam" id="PF03050">
    <property type="entry name" value="DDE_Tnp_IS66"/>
    <property type="match status" value="1"/>
</dbReference>
<name>T1D499_9ZZZZ</name>
<dbReference type="NCBIfam" id="NF033517">
    <property type="entry name" value="transpos_IS66"/>
    <property type="match status" value="1"/>
</dbReference>
<comment type="caution">
    <text evidence="3">The sequence shown here is derived from an EMBL/GenBank/DDBJ whole genome shotgun (WGS) entry which is preliminary data.</text>
</comment>
<gene>
    <name evidence="3" type="ORF">B1B_01756</name>
</gene>
<dbReference type="InterPro" id="IPR052344">
    <property type="entry name" value="Transposase-related"/>
</dbReference>
<evidence type="ECO:0000259" key="2">
    <source>
        <dbReference type="Pfam" id="PF03050"/>
    </source>
</evidence>
<feature type="region of interest" description="Disordered" evidence="1">
    <location>
        <begin position="75"/>
        <end position="115"/>
    </location>
</feature>
<dbReference type="EMBL" id="AUZY01001079">
    <property type="protein sequence ID" value="EQD76339.1"/>
    <property type="molecule type" value="Genomic_DNA"/>
</dbReference>
<evidence type="ECO:0000313" key="3">
    <source>
        <dbReference type="EMBL" id="EQD76339.1"/>
    </source>
</evidence>
<feature type="compositionally biased region" description="Basic and acidic residues" evidence="1">
    <location>
        <begin position="528"/>
        <end position="546"/>
    </location>
</feature>
<feature type="domain" description="Transposase IS66 central" evidence="2">
    <location>
        <begin position="190"/>
        <end position="471"/>
    </location>
</feature>
<dbReference type="InterPro" id="IPR004291">
    <property type="entry name" value="Transposase_IS66_central"/>
</dbReference>
<feature type="region of interest" description="Disordered" evidence="1">
    <location>
        <begin position="525"/>
        <end position="546"/>
    </location>
</feature>
<sequence>MDTVPHEKEPASADRKSTPFAQQWVTLSQQEYIQLVWDARYWKTAHRRALRETALQNELEAAQARIRDLQKRLFGRQSEHSARGHKGLTPDRSSSRSRGQQPGTHGHGRTRQAHLPAHEETIAIDSPRCPHCGLGYADFPGTEDSEVLEIEVQAYRRVIHRRRYRKVCSCVGVPGLITASPPPRLIPRGKFGISVWVSVLLDKFLYGRPSHRWVQDLSDQGLTMSPGTLAGGLRTITPLFTPLDQALTYKLRSESHWHADETRWMVFVDIEGKVGHRWYWWVFQSPSVIHSVLDPTRSADVPITELAAAQGGIVSCDRYSAYKKFVRLHPAFVLAFCWAHQRRDFLELANRYPDLLPWAMTWVDAIAELYHRNGLRLQADPGSAEYAAHHARLQQAVHDWTLRRDEALANRKLAVPAAQVLHRMQNHWAGLTVFVDHPEVPMDNNAAERDMRLAVVGRKNFTGSGSAWSGQLTATMYRLLMTVKLWGINPRTWLSTYLQACAENGNQPPSDLGAFLPWSMEAVQRARMKQEHGEPETARPKGIDSS</sequence>
<dbReference type="AlphaFoldDB" id="T1D499"/>
<dbReference type="PANTHER" id="PTHR33678">
    <property type="entry name" value="BLL1576 PROTEIN"/>
    <property type="match status" value="1"/>
</dbReference>
<dbReference type="PANTHER" id="PTHR33678:SF2">
    <property type="match status" value="1"/>
</dbReference>
<reference evidence="3" key="2">
    <citation type="journal article" date="2014" name="ISME J.">
        <title>Microbial stratification in low pH oxic and suboxic macroscopic growths along an acid mine drainage.</title>
        <authorList>
            <person name="Mendez-Garcia C."/>
            <person name="Mesa V."/>
            <person name="Sprenger R.R."/>
            <person name="Richter M."/>
            <person name="Diez M.S."/>
            <person name="Solano J."/>
            <person name="Bargiela R."/>
            <person name="Golyshina O.V."/>
            <person name="Manteca A."/>
            <person name="Ramos J.L."/>
            <person name="Gallego J.R."/>
            <person name="Llorente I."/>
            <person name="Martins Dos Santos V.A."/>
            <person name="Jensen O.N."/>
            <person name="Pelaez A.I."/>
            <person name="Sanchez J."/>
            <person name="Ferrer M."/>
        </authorList>
    </citation>
    <scope>NUCLEOTIDE SEQUENCE</scope>
</reference>
<reference evidence="3" key="1">
    <citation type="submission" date="2013-08" db="EMBL/GenBank/DDBJ databases">
        <authorList>
            <person name="Mendez C."/>
            <person name="Richter M."/>
            <person name="Ferrer M."/>
            <person name="Sanchez J."/>
        </authorList>
    </citation>
    <scope>NUCLEOTIDE SEQUENCE</scope>
</reference>
<accession>T1D499</accession>